<evidence type="ECO:0000313" key="2">
    <source>
        <dbReference type="Proteomes" id="UP000067444"/>
    </source>
</evidence>
<gene>
    <name evidence="1" type="primary">pcpC</name>
    <name evidence="1" type="ORF">OSB_26530</name>
</gene>
<dbReference type="InterPro" id="IPR040079">
    <property type="entry name" value="Glutathione_S-Trfase"/>
</dbReference>
<keyword evidence="2" id="KW-1185">Reference proteome</keyword>
<proteinExistence type="predicted"/>
<dbReference type="Pfam" id="PF13410">
    <property type="entry name" value="GST_C_2"/>
    <property type="match status" value="1"/>
</dbReference>
<dbReference type="STRING" id="1458307.OSB_26530"/>
<dbReference type="GO" id="GO:0016740">
    <property type="term" value="F:transferase activity"/>
    <property type="evidence" value="ECO:0007669"/>
    <property type="project" value="UniProtKB-KW"/>
</dbReference>
<reference evidence="1 2" key="1">
    <citation type="journal article" date="2015" name="Genome Announc.">
        <title>Closed Genome Sequence of Octadecabacter temperatus SB1, the First Mesophilic Species of the Genus Octadecabacter.</title>
        <authorList>
            <person name="Voget S."/>
            <person name="Billerbeck S."/>
            <person name="Simon M."/>
            <person name="Daniel R."/>
        </authorList>
    </citation>
    <scope>NUCLEOTIDE SEQUENCE [LARGE SCALE GENOMIC DNA]</scope>
    <source>
        <strain evidence="1 2">SB1</strain>
    </source>
</reference>
<dbReference type="SUPFAM" id="SSF52833">
    <property type="entry name" value="Thioredoxin-like"/>
    <property type="match status" value="1"/>
</dbReference>
<dbReference type="Pfam" id="PF13417">
    <property type="entry name" value="GST_N_3"/>
    <property type="match status" value="1"/>
</dbReference>
<dbReference type="KEGG" id="otm:OSB_26530"/>
<dbReference type="RefSeq" id="WP_049835404.1">
    <property type="nucleotide sequence ID" value="NZ_CP012160.1"/>
</dbReference>
<dbReference type="PANTHER" id="PTHR44051:SF8">
    <property type="entry name" value="GLUTATHIONE S-TRANSFERASE GSTA"/>
    <property type="match status" value="1"/>
</dbReference>
<dbReference type="PROSITE" id="PS50404">
    <property type="entry name" value="GST_NTER"/>
    <property type="match status" value="1"/>
</dbReference>
<dbReference type="InterPro" id="IPR036282">
    <property type="entry name" value="Glutathione-S-Trfase_C_sf"/>
</dbReference>
<dbReference type="InterPro" id="IPR010987">
    <property type="entry name" value="Glutathione-S-Trfase_C-like"/>
</dbReference>
<dbReference type="SFLD" id="SFLDS00019">
    <property type="entry name" value="Glutathione_Transferase_(cytos"/>
    <property type="match status" value="1"/>
</dbReference>
<evidence type="ECO:0000313" key="1">
    <source>
        <dbReference type="EMBL" id="AKS47180.1"/>
    </source>
</evidence>
<dbReference type="EMBL" id="CP012160">
    <property type="protein sequence ID" value="AKS47180.1"/>
    <property type="molecule type" value="Genomic_DNA"/>
</dbReference>
<accession>A0A0K0Y8D4</accession>
<protein>
    <submittedName>
        <fullName evidence="1">Tetrachloro-P-hydroquinone reductive dehalogenase</fullName>
        <ecNumber evidence="1">2.5.1.-</ecNumber>
    </submittedName>
</protein>
<dbReference type="OrthoDB" id="9810080at2"/>
<dbReference type="EC" id="2.5.1.-" evidence="1"/>
<dbReference type="Proteomes" id="UP000067444">
    <property type="component" value="Chromosome"/>
</dbReference>
<dbReference type="AlphaFoldDB" id="A0A0K0Y8D4"/>
<dbReference type="Gene3D" id="1.20.1050.10">
    <property type="match status" value="1"/>
</dbReference>
<dbReference type="PANTHER" id="PTHR44051">
    <property type="entry name" value="GLUTATHIONE S-TRANSFERASE-RELATED"/>
    <property type="match status" value="1"/>
</dbReference>
<dbReference type="SUPFAM" id="SSF47616">
    <property type="entry name" value="GST C-terminal domain-like"/>
    <property type="match status" value="1"/>
</dbReference>
<dbReference type="Gene3D" id="3.40.30.10">
    <property type="entry name" value="Glutaredoxin"/>
    <property type="match status" value="1"/>
</dbReference>
<dbReference type="PATRIC" id="fig|1458307.3.peg.2686"/>
<organism evidence="1 2">
    <name type="scientific">Octadecabacter temperatus</name>
    <dbReference type="NCBI Taxonomy" id="1458307"/>
    <lineage>
        <taxon>Bacteria</taxon>
        <taxon>Pseudomonadati</taxon>
        <taxon>Pseudomonadota</taxon>
        <taxon>Alphaproteobacteria</taxon>
        <taxon>Rhodobacterales</taxon>
        <taxon>Roseobacteraceae</taxon>
        <taxon>Octadecabacter</taxon>
    </lineage>
</organism>
<sequence length="267" mass="30058">MPQIQTLNSTLTGLTELHLWHAPLSSCSQRVRLVLAELGRTYESHLVNLEAGEHATEEYQAIHPKGVVPALVDDGKLYIESVDIIQHLGGKNDDLMAADADLLALADGVQLDLKLLTFEFLFRGAPPADLDRGRAFQENHKNAWLRQFYLDFQAGFERDRVDFAVRRTDAALKVLEARLADGRPYLSGDVFSLSDIAWVPIIHRYGLMGWPYEAVPNLTSWFARVKARPSYDEALLSWQPKEVQNAFDDYTMKRCEEGTGIRAFGGL</sequence>
<dbReference type="PROSITE" id="PS50405">
    <property type="entry name" value="GST_CTER"/>
    <property type="match status" value="1"/>
</dbReference>
<dbReference type="CDD" id="cd00570">
    <property type="entry name" value="GST_N_family"/>
    <property type="match status" value="1"/>
</dbReference>
<keyword evidence="1" id="KW-0808">Transferase</keyword>
<dbReference type="InterPro" id="IPR036249">
    <property type="entry name" value="Thioredoxin-like_sf"/>
</dbReference>
<name>A0A0K0Y8D4_9RHOB</name>
<dbReference type="InterPro" id="IPR004045">
    <property type="entry name" value="Glutathione_S-Trfase_N"/>
</dbReference>